<reference evidence="2" key="1">
    <citation type="journal article" date="2022" name="Mol. Ecol. Resour.">
        <title>The genomes of chicory, endive, great burdock and yacon provide insights into Asteraceae palaeo-polyploidization history and plant inulin production.</title>
        <authorList>
            <person name="Fan W."/>
            <person name="Wang S."/>
            <person name="Wang H."/>
            <person name="Wang A."/>
            <person name="Jiang F."/>
            <person name="Liu H."/>
            <person name="Zhao H."/>
            <person name="Xu D."/>
            <person name="Zhang Y."/>
        </authorList>
    </citation>
    <scope>NUCLEOTIDE SEQUENCE [LARGE SCALE GENOMIC DNA]</scope>
    <source>
        <strain evidence="2">cv. Yunnan</strain>
    </source>
</reference>
<proteinExistence type="predicted"/>
<accession>A0ACB9FWQ6</accession>
<organism evidence="1 2">
    <name type="scientific">Smallanthus sonchifolius</name>
    <dbReference type="NCBI Taxonomy" id="185202"/>
    <lineage>
        <taxon>Eukaryota</taxon>
        <taxon>Viridiplantae</taxon>
        <taxon>Streptophyta</taxon>
        <taxon>Embryophyta</taxon>
        <taxon>Tracheophyta</taxon>
        <taxon>Spermatophyta</taxon>
        <taxon>Magnoliopsida</taxon>
        <taxon>eudicotyledons</taxon>
        <taxon>Gunneridae</taxon>
        <taxon>Pentapetalae</taxon>
        <taxon>asterids</taxon>
        <taxon>campanulids</taxon>
        <taxon>Asterales</taxon>
        <taxon>Asteraceae</taxon>
        <taxon>Asteroideae</taxon>
        <taxon>Heliantheae alliance</taxon>
        <taxon>Millerieae</taxon>
        <taxon>Smallanthus</taxon>
    </lineage>
</organism>
<reference evidence="1 2" key="2">
    <citation type="journal article" date="2022" name="Mol. Ecol. Resour.">
        <title>The genomes of chicory, endive, great burdock and yacon provide insights into Asteraceae paleo-polyploidization history and plant inulin production.</title>
        <authorList>
            <person name="Fan W."/>
            <person name="Wang S."/>
            <person name="Wang H."/>
            <person name="Wang A."/>
            <person name="Jiang F."/>
            <person name="Liu H."/>
            <person name="Zhao H."/>
            <person name="Xu D."/>
            <person name="Zhang Y."/>
        </authorList>
    </citation>
    <scope>NUCLEOTIDE SEQUENCE [LARGE SCALE GENOMIC DNA]</scope>
    <source>
        <strain evidence="2">cv. Yunnan</strain>
        <tissue evidence="1">Leaves</tissue>
    </source>
</reference>
<keyword evidence="2" id="KW-1185">Reference proteome</keyword>
<evidence type="ECO:0000313" key="2">
    <source>
        <dbReference type="Proteomes" id="UP001056120"/>
    </source>
</evidence>
<sequence>MKKRGLNRVPYLDQVHPEFPLGLGRCRLIAVYNYLTPTNPCHQPSQQQTLFFLQFNPSSINFIIRVFQI</sequence>
<evidence type="ECO:0000313" key="1">
    <source>
        <dbReference type="EMBL" id="KAI3775386.1"/>
    </source>
</evidence>
<gene>
    <name evidence="1" type="ORF">L1987_49959</name>
</gene>
<comment type="caution">
    <text evidence="1">The sequence shown here is derived from an EMBL/GenBank/DDBJ whole genome shotgun (WGS) entry which is preliminary data.</text>
</comment>
<dbReference type="Proteomes" id="UP001056120">
    <property type="component" value="Linkage Group LG16"/>
</dbReference>
<protein>
    <submittedName>
        <fullName evidence="1">Uncharacterized protein</fullName>
    </submittedName>
</protein>
<name>A0ACB9FWQ6_9ASTR</name>
<dbReference type="EMBL" id="CM042033">
    <property type="protein sequence ID" value="KAI3775386.1"/>
    <property type="molecule type" value="Genomic_DNA"/>
</dbReference>